<dbReference type="InterPro" id="IPR036046">
    <property type="entry name" value="Acylphosphatase-like_dom_sf"/>
</dbReference>
<dbReference type="Proteomes" id="UP000076486">
    <property type="component" value="Unassembled WGS sequence"/>
</dbReference>
<dbReference type="PATRIC" id="fig|1365248.3.peg.11"/>
<feature type="domain" description="BLUF" evidence="1">
    <location>
        <begin position="7"/>
        <end position="99"/>
    </location>
</feature>
<dbReference type="GO" id="GO:0009882">
    <property type="term" value="F:blue light photoreceptor activity"/>
    <property type="evidence" value="ECO:0007669"/>
    <property type="project" value="InterPro"/>
</dbReference>
<accession>A0A167NQ12</accession>
<organism evidence="2 3">
    <name type="scientific">Pseudoalteromonas luteoviolacea CPMOR-1</name>
    <dbReference type="NCBI Taxonomy" id="1365248"/>
    <lineage>
        <taxon>Bacteria</taxon>
        <taxon>Pseudomonadati</taxon>
        <taxon>Pseudomonadota</taxon>
        <taxon>Gammaproteobacteria</taxon>
        <taxon>Alteromonadales</taxon>
        <taxon>Pseudoalteromonadaceae</taxon>
        <taxon>Pseudoalteromonas</taxon>
    </lineage>
</organism>
<dbReference type="PROSITE" id="PS50925">
    <property type="entry name" value="BLUF"/>
    <property type="match status" value="1"/>
</dbReference>
<dbReference type="Pfam" id="PF04940">
    <property type="entry name" value="BLUF"/>
    <property type="match status" value="1"/>
</dbReference>
<sequence length="144" mass="16959">MEKQTTMFQLVYISKAKNRLSEPDLLKMMASFRSRNTTNGITGLLLYDGKGTFIQLLEGELNAVQDLYSCICKDPRHERINKLHEQTVEKRLFAQWQMGFKRLDTCDIVEHEGLSEFLNQENGFDYLKQNPEFSIQLLHYFRQC</sequence>
<dbReference type="SMART" id="SM01034">
    <property type="entry name" value="BLUF"/>
    <property type="match status" value="1"/>
</dbReference>
<evidence type="ECO:0000259" key="1">
    <source>
        <dbReference type="PROSITE" id="PS50925"/>
    </source>
</evidence>
<reference evidence="2 3" key="1">
    <citation type="submission" date="2013-07" db="EMBL/GenBank/DDBJ databases">
        <title>Comparative Genomic and Metabolomic Analysis of Twelve Strains of Pseudoalteromonas luteoviolacea.</title>
        <authorList>
            <person name="Vynne N.G."/>
            <person name="Mansson M."/>
            <person name="Gram L."/>
        </authorList>
    </citation>
    <scope>NUCLEOTIDE SEQUENCE [LARGE SCALE GENOMIC DNA]</scope>
    <source>
        <strain evidence="2 3">CPMOR-1</strain>
    </source>
</reference>
<dbReference type="GO" id="GO:0071949">
    <property type="term" value="F:FAD binding"/>
    <property type="evidence" value="ECO:0007669"/>
    <property type="project" value="InterPro"/>
</dbReference>
<gene>
    <name evidence="2" type="ORF">N473_00050</name>
</gene>
<dbReference type="InterPro" id="IPR007024">
    <property type="entry name" value="BLUF_domain"/>
</dbReference>
<dbReference type="Gene3D" id="3.30.70.100">
    <property type="match status" value="1"/>
</dbReference>
<evidence type="ECO:0000313" key="3">
    <source>
        <dbReference type="Proteomes" id="UP000076486"/>
    </source>
</evidence>
<name>A0A167NQ12_9GAMM</name>
<dbReference type="EMBL" id="AUYC01000001">
    <property type="protein sequence ID" value="KZN68613.1"/>
    <property type="molecule type" value="Genomic_DNA"/>
</dbReference>
<protein>
    <recommendedName>
        <fullName evidence="1">BLUF domain-containing protein</fullName>
    </recommendedName>
</protein>
<proteinExistence type="predicted"/>
<dbReference type="AlphaFoldDB" id="A0A167NQ12"/>
<evidence type="ECO:0000313" key="2">
    <source>
        <dbReference type="EMBL" id="KZN68613.1"/>
    </source>
</evidence>
<comment type="caution">
    <text evidence="2">The sequence shown here is derived from an EMBL/GenBank/DDBJ whole genome shotgun (WGS) entry which is preliminary data.</text>
</comment>
<dbReference type="SUPFAM" id="SSF54975">
    <property type="entry name" value="Acylphosphatase/BLUF domain-like"/>
    <property type="match status" value="1"/>
</dbReference>